<gene>
    <name evidence="2" type="ORF">SAMN05216559_1225</name>
</gene>
<feature type="transmembrane region" description="Helical" evidence="1">
    <location>
        <begin position="12"/>
        <end position="35"/>
    </location>
</feature>
<keyword evidence="1" id="KW-1133">Transmembrane helix</keyword>
<organism evidence="2 3">
    <name type="scientific">Halomicrobium zhouii</name>
    <dbReference type="NCBI Taxonomy" id="767519"/>
    <lineage>
        <taxon>Archaea</taxon>
        <taxon>Methanobacteriati</taxon>
        <taxon>Methanobacteriota</taxon>
        <taxon>Stenosarchaea group</taxon>
        <taxon>Halobacteria</taxon>
        <taxon>Halobacteriales</taxon>
        <taxon>Haloarculaceae</taxon>
        <taxon>Halomicrobium</taxon>
    </lineage>
</organism>
<dbReference type="Proteomes" id="UP000199062">
    <property type="component" value="Unassembled WGS sequence"/>
</dbReference>
<dbReference type="STRING" id="767519.SAMN05216559_1225"/>
<protein>
    <submittedName>
        <fullName evidence="2">SipW-cognate class signal peptide</fullName>
    </submittedName>
</protein>
<dbReference type="InterPro" id="IPR022121">
    <property type="entry name" value="Peptidase_M73_camelysin"/>
</dbReference>
<dbReference type="EMBL" id="FOZK01000001">
    <property type="protein sequence ID" value="SFR93124.1"/>
    <property type="molecule type" value="Genomic_DNA"/>
</dbReference>
<dbReference type="AlphaFoldDB" id="A0A1I6KPJ9"/>
<dbReference type="PROSITE" id="PS51318">
    <property type="entry name" value="TAT"/>
    <property type="match status" value="1"/>
</dbReference>
<sequence>MNGKDIELSRRRVLGGIATVGAASAAVGAGTYAAFSDTEESTDNTISAGSLTLDTVSGTEFSLGKLYPNESTSEIEITTDYLGSLSTPLLDWGIQTGNEAVPNGSGSFADQLNVDKASLSIEGVEVADYGGTDVALSGFTGIREAVVDSTSTPTLNEGNTVSLTLQFSLDDVGNEFQEASIDFGVAFKARQSSADPLQSVTVNSP</sequence>
<name>A0A1I6KPJ9_9EURY</name>
<dbReference type="Pfam" id="PF12389">
    <property type="entry name" value="Peptidase_M73"/>
    <property type="match status" value="1"/>
</dbReference>
<keyword evidence="1" id="KW-0812">Transmembrane</keyword>
<keyword evidence="1" id="KW-0472">Membrane</keyword>
<accession>A0A1I6KPJ9</accession>
<evidence type="ECO:0000313" key="3">
    <source>
        <dbReference type="Proteomes" id="UP000199062"/>
    </source>
</evidence>
<proteinExistence type="predicted"/>
<reference evidence="2 3" key="1">
    <citation type="submission" date="2016-10" db="EMBL/GenBank/DDBJ databases">
        <authorList>
            <person name="de Groot N.N."/>
        </authorList>
    </citation>
    <scope>NUCLEOTIDE SEQUENCE [LARGE SCALE GENOMIC DNA]</scope>
    <source>
        <strain evidence="2 3">CGMCC 1.10457</strain>
    </source>
</reference>
<dbReference type="NCBIfam" id="TIGR04088">
    <property type="entry name" value="cognate_SipW"/>
    <property type="match status" value="1"/>
</dbReference>
<keyword evidence="3" id="KW-1185">Reference proteome</keyword>
<dbReference type="InterPro" id="IPR006311">
    <property type="entry name" value="TAT_signal"/>
</dbReference>
<evidence type="ECO:0000256" key="1">
    <source>
        <dbReference type="SAM" id="Phobius"/>
    </source>
</evidence>
<evidence type="ECO:0000313" key="2">
    <source>
        <dbReference type="EMBL" id="SFR93124.1"/>
    </source>
</evidence>
<dbReference type="RefSeq" id="WP_089814853.1">
    <property type="nucleotide sequence ID" value="NZ_FOZK01000001.1"/>
</dbReference>
<dbReference type="InterPro" id="IPR023833">
    <property type="entry name" value="Signal_pept_SipW-depend-type"/>
</dbReference>